<proteinExistence type="inferred from homology"/>
<evidence type="ECO:0000313" key="8">
    <source>
        <dbReference type="EMBL" id="HJB97955.1"/>
    </source>
</evidence>
<evidence type="ECO:0000256" key="2">
    <source>
        <dbReference type="ARBA" id="ARBA00010447"/>
    </source>
</evidence>
<dbReference type="InterPro" id="IPR000192">
    <property type="entry name" value="Aminotrans_V_dom"/>
</dbReference>
<dbReference type="InterPro" id="IPR016454">
    <property type="entry name" value="Cysteine_dSase"/>
</dbReference>
<dbReference type="InterPro" id="IPR020578">
    <property type="entry name" value="Aminotrans_V_PyrdxlP_BS"/>
</dbReference>
<dbReference type="GO" id="GO:0008483">
    <property type="term" value="F:transaminase activity"/>
    <property type="evidence" value="ECO:0007669"/>
    <property type="project" value="UniProtKB-KW"/>
</dbReference>
<reference evidence="8" key="2">
    <citation type="submission" date="2021-04" db="EMBL/GenBank/DDBJ databases">
        <authorList>
            <person name="Gilroy R."/>
        </authorList>
    </citation>
    <scope>NUCLEOTIDE SEQUENCE</scope>
    <source>
        <strain evidence="8">CHK185-1770</strain>
    </source>
</reference>
<evidence type="ECO:0000256" key="5">
    <source>
        <dbReference type="ARBA" id="ARBA00050776"/>
    </source>
</evidence>
<evidence type="ECO:0000256" key="1">
    <source>
        <dbReference type="ARBA" id="ARBA00001933"/>
    </source>
</evidence>
<dbReference type="Pfam" id="PF00266">
    <property type="entry name" value="Aminotran_5"/>
    <property type="match status" value="1"/>
</dbReference>
<evidence type="ECO:0000256" key="3">
    <source>
        <dbReference type="ARBA" id="ARBA00012239"/>
    </source>
</evidence>
<dbReference type="EMBL" id="DWXG01000040">
    <property type="protein sequence ID" value="HJB97955.1"/>
    <property type="molecule type" value="Genomic_DNA"/>
</dbReference>
<reference evidence="8" key="1">
    <citation type="journal article" date="2021" name="PeerJ">
        <title>Extensive microbial diversity within the chicken gut microbiome revealed by metagenomics and culture.</title>
        <authorList>
            <person name="Gilroy R."/>
            <person name="Ravi A."/>
            <person name="Getino M."/>
            <person name="Pursley I."/>
            <person name="Horton D.L."/>
            <person name="Alikhan N.F."/>
            <person name="Baker D."/>
            <person name="Gharbi K."/>
            <person name="Hall N."/>
            <person name="Watson M."/>
            <person name="Adriaenssens E.M."/>
            <person name="Foster-Nyarko E."/>
            <person name="Jarju S."/>
            <person name="Secka A."/>
            <person name="Antonio M."/>
            <person name="Oren A."/>
            <person name="Chaudhuri R.R."/>
            <person name="La Ragione R."/>
            <person name="Hildebrand F."/>
            <person name="Pallen M.J."/>
        </authorList>
    </citation>
    <scope>NUCLEOTIDE SEQUENCE</scope>
    <source>
        <strain evidence="8">CHK185-1770</strain>
    </source>
</reference>
<dbReference type="NCBIfam" id="TIGR01977">
    <property type="entry name" value="am_tr_V_EF2568"/>
    <property type="match status" value="1"/>
</dbReference>
<feature type="domain" description="Aminotransferase class V" evidence="7">
    <location>
        <begin position="2"/>
        <end position="371"/>
    </location>
</feature>
<dbReference type="Gene3D" id="3.90.1150.10">
    <property type="entry name" value="Aspartate Aminotransferase, domain 1"/>
    <property type="match status" value="1"/>
</dbReference>
<dbReference type="SUPFAM" id="SSF53383">
    <property type="entry name" value="PLP-dependent transferases"/>
    <property type="match status" value="1"/>
</dbReference>
<keyword evidence="8" id="KW-0808">Transferase</keyword>
<dbReference type="PANTHER" id="PTHR43586">
    <property type="entry name" value="CYSTEINE DESULFURASE"/>
    <property type="match status" value="1"/>
</dbReference>
<dbReference type="EC" id="2.8.1.7" evidence="3"/>
<organism evidence="8 9">
    <name type="scientific">Candidatus Acutalibacter pullicola</name>
    <dbReference type="NCBI Taxonomy" id="2838417"/>
    <lineage>
        <taxon>Bacteria</taxon>
        <taxon>Bacillati</taxon>
        <taxon>Bacillota</taxon>
        <taxon>Clostridia</taxon>
        <taxon>Eubacteriales</taxon>
        <taxon>Acutalibacteraceae</taxon>
        <taxon>Acutalibacter</taxon>
    </lineage>
</organism>
<evidence type="ECO:0000256" key="6">
    <source>
        <dbReference type="RuleBase" id="RU004504"/>
    </source>
</evidence>
<comment type="cofactor">
    <cofactor evidence="1 6">
        <name>pyridoxal 5'-phosphate</name>
        <dbReference type="ChEBI" id="CHEBI:597326"/>
    </cofactor>
</comment>
<dbReference type="InterPro" id="IPR010969">
    <property type="entry name" value="Cys_dSase-rel_unknwn_funct"/>
</dbReference>
<keyword evidence="8" id="KW-0032">Aminotransferase</keyword>
<comment type="catalytic activity">
    <reaction evidence="5">
        <text>(sulfur carrier)-H + L-cysteine = (sulfur carrier)-SH + L-alanine</text>
        <dbReference type="Rhea" id="RHEA:43892"/>
        <dbReference type="Rhea" id="RHEA-COMP:14737"/>
        <dbReference type="Rhea" id="RHEA-COMP:14739"/>
        <dbReference type="ChEBI" id="CHEBI:29917"/>
        <dbReference type="ChEBI" id="CHEBI:35235"/>
        <dbReference type="ChEBI" id="CHEBI:57972"/>
        <dbReference type="ChEBI" id="CHEBI:64428"/>
        <dbReference type="EC" id="2.8.1.7"/>
    </reaction>
</comment>
<keyword evidence="4" id="KW-0663">Pyridoxal phosphate</keyword>
<evidence type="ECO:0000259" key="7">
    <source>
        <dbReference type="Pfam" id="PF00266"/>
    </source>
</evidence>
<gene>
    <name evidence="8" type="ORF">H9710_05165</name>
</gene>
<dbReference type="AlphaFoldDB" id="A0A9D2MX82"/>
<sequence>MIYLDNSATTYPKPQGVRQAVQRALTEWGANPGRSGYGMGLRTTQALYEFRVRAADFFGAPGPECVLFQPSCTQALNLVLKGCLQKGDHVVTTDLEHNAVMRPLKALEARGVSYTVAPVIPGDNDATLDQVRHAIGPKTKMVVCTMASNVFGIRVPVERITALAHQYGAKVCVDAAQGAGLVPIHMEESGIDYLCCAGHKGLYGPMGTGLLLVREPEVLLGTLVEGGTGTQSRSLLQPEEAPERYESGTQNVPGLLGLAAGLEFVQRRGVERLCREELHKLQHLYSRLSRMGRIRLYTPFPQEPWFVPVLSCNVEGLPSETVGEALAKGGIAVRCGLHCAPAAHEKMGTLETGTVRVSLSAFTRREDLDALAFQLGKISSSARP</sequence>
<dbReference type="InterPro" id="IPR015424">
    <property type="entry name" value="PyrdxlP-dep_Trfase"/>
</dbReference>
<name>A0A9D2MX82_9FIRM</name>
<comment type="caution">
    <text evidence="8">The sequence shown here is derived from an EMBL/GenBank/DDBJ whole genome shotgun (WGS) entry which is preliminary data.</text>
</comment>
<dbReference type="PIRSF" id="PIRSF005572">
    <property type="entry name" value="NifS"/>
    <property type="match status" value="1"/>
</dbReference>
<evidence type="ECO:0000256" key="4">
    <source>
        <dbReference type="ARBA" id="ARBA00022898"/>
    </source>
</evidence>
<accession>A0A9D2MX82</accession>
<evidence type="ECO:0000313" key="9">
    <source>
        <dbReference type="Proteomes" id="UP000826793"/>
    </source>
</evidence>
<comment type="similarity">
    <text evidence="2">Belongs to the class-V pyridoxal-phosphate-dependent aminotransferase family. Csd subfamily.</text>
</comment>
<dbReference type="InterPro" id="IPR015421">
    <property type="entry name" value="PyrdxlP-dep_Trfase_major"/>
</dbReference>
<dbReference type="Proteomes" id="UP000826793">
    <property type="component" value="Unassembled WGS sequence"/>
</dbReference>
<dbReference type="InterPro" id="IPR015422">
    <property type="entry name" value="PyrdxlP-dep_Trfase_small"/>
</dbReference>
<dbReference type="PANTHER" id="PTHR43586:SF4">
    <property type="entry name" value="ISOPENICILLIN N EPIMERASE"/>
    <property type="match status" value="1"/>
</dbReference>
<dbReference type="GO" id="GO:0031071">
    <property type="term" value="F:cysteine desulfurase activity"/>
    <property type="evidence" value="ECO:0007669"/>
    <property type="project" value="UniProtKB-EC"/>
</dbReference>
<protein>
    <recommendedName>
        <fullName evidence="3">cysteine desulfurase</fullName>
        <ecNumber evidence="3">2.8.1.7</ecNumber>
    </recommendedName>
</protein>
<dbReference type="Gene3D" id="3.40.640.10">
    <property type="entry name" value="Type I PLP-dependent aspartate aminotransferase-like (Major domain)"/>
    <property type="match status" value="1"/>
</dbReference>
<dbReference type="PROSITE" id="PS00595">
    <property type="entry name" value="AA_TRANSFER_CLASS_5"/>
    <property type="match status" value="1"/>
</dbReference>